<gene>
    <name evidence="3" type="ORF">CFC21_021861</name>
</gene>
<feature type="coiled-coil region" evidence="1">
    <location>
        <begin position="38"/>
        <end position="65"/>
    </location>
</feature>
<accession>A0A9R1J7R6</accession>
<evidence type="ECO:0000256" key="1">
    <source>
        <dbReference type="SAM" id="Coils"/>
    </source>
</evidence>
<organism evidence="3">
    <name type="scientific">Triticum aestivum</name>
    <name type="common">Wheat</name>
    <dbReference type="NCBI Taxonomy" id="4565"/>
    <lineage>
        <taxon>Eukaryota</taxon>
        <taxon>Viridiplantae</taxon>
        <taxon>Streptophyta</taxon>
        <taxon>Embryophyta</taxon>
        <taxon>Tracheophyta</taxon>
        <taxon>Spermatophyta</taxon>
        <taxon>Magnoliopsida</taxon>
        <taxon>Liliopsida</taxon>
        <taxon>Poales</taxon>
        <taxon>Poaceae</taxon>
        <taxon>BOP clade</taxon>
        <taxon>Pooideae</taxon>
        <taxon>Triticodae</taxon>
        <taxon>Triticeae</taxon>
        <taxon>Triticinae</taxon>
        <taxon>Triticum</taxon>
    </lineage>
</organism>
<dbReference type="OrthoDB" id="1876167at2759"/>
<reference evidence="3" key="2">
    <citation type="submission" date="2020-03" db="EMBL/GenBank/DDBJ databases">
        <title>The second near-complete assembly of the hexaploid bread wheat (Triticum aestivum) genome.</title>
        <authorList>
            <person name="Zimin A.V."/>
            <person name="Puiu D."/>
            <person name="Shumante A."/>
            <person name="Alonge M."/>
            <person name="Salzberg S.L."/>
        </authorList>
    </citation>
    <scope>NUCLEOTIDE SEQUENCE</scope>
    <source>
        <tissue evidence="3">Leaf</tissue>
    </source>
</reference>
<dbReference type="EMBL" id="CM022215">
    <property type="protein sequence ID" value="KAF7006862.1"/>
    <property type="molecule type" value="Genomic_DNA"/>
</dbReference>
<comment type="caution">
    <text evidence="3">The sequence shown here is derived from an EMBL/GenBank/DDBJ whole genome shotgun (WGS) entry which is preliminary data.</text>
</comment>
<feature type="non-terminal residue" evidence="3">
    <location>
        <position position="130"/>
    </location>
</feature>
<feature type="region of interest" description="Disordered" evidence="2">
    <location>
        <begin position="1"/>
        <end position="21"/>
    </location>
</feature>
<evidence type="ECO:0000313" key="3">
    <source>
        <dbReference type="EMBL" id="KAF7006862.1"/>
    </source>
</evidence>
<feature type="region of interest" description="Disordered" evidence="2">
    <location>
        <begin position="77"/>
        <end position="112"/>
    </location>
</feature>
<protein>
    <submittedName>
        <fullName evidence="3">Uncharacterized protein</fullName>
    </submittedName>
</protein>
<feature type="non-terminal residue" evidence="3">
    <location>
        <position position="1"/>
    </location>
</feature>
<dbReference type="Proteomes" id="UP000815260">
    <property type="component" value="Chromosome 2B"/>
</dbReference>
<dbReference type="AlphaFoldDB" id="A0A9R1J7R6"/>
<reference evidence="3" key="1">
    <citation type="journal article" date="2017" name="Gigascience">
        <title>The first near-complete assembly of the hexaploid bread wheat genome, Triticum aestivum.</title>
        <authorList>
            <person name="Zimin A.V."/>
            <person name="Puiu D."/>
            <person name="Hall R."/>
            <person name="Kingan S."/>
            <person name="Clavijo B.J."/>
            <person name="Salzberg S.L."/>
        </authorList>
    </citation>
    <scope>NUCLEOTIDE SEQUENCE</scope>
    <source>
        <tissue evidence="3">Leaf</tissue>
    </source>
</reference>
<name>A0A9R1J7R6_WHEAT</name>
<keyword evidence="1" id="KW-0175">Coiled coil</keyword>
<evidence type="ECO:0000256" key="2">
    <source>
        <dbReference type="SAM" id="MobiDB-lite"/>
    </source>
</evidence>
<sequence>GADRRRDSASCSTAATSPEAVGWARAAGRAHQGADLVAGELLARIQKLKQDVQKWRSNVEGAGQDCHTRACGGEGGVASEVQHLNPTSRKSGLLSRKRRQARKRSKPGRHKTRYSRLVMNRRSNKLRCKH</sequence>
<proteinExistence type="predicted"/>
<feature type="compositionally biased region" description="Basic residues" evidence="2">
    <location>
        <begin position="95"/>
        <end position="112"/>
    </location>
</feature>